<dbReference type="Gene3D" id="3.90.550.10">
    <property type="entry name" value="Spore Coat Polysaccharide Biosynthesis Protein SpsA, Chain A"/>
    <property type="match status" value="1"/>
</dbReference>
<name>A0A382E4N9_9ZZZZ</name>
<dbReference type="SUPFAM" id="SSF53448">
    <property type="entry name" value="Nucleotide-diphospho-sugar transferases"/>
    <property type="match status" value="1"/>
</dbReference>
<dbReference type="AlphaFoldDB" id="A0A382E4N9"/>
<sequence>MIVHVFKRCLLAKKLDEVYVATDSNEIKEVVEK</sequence>
<protein>
    <submittedName>
        <fullName evidence="1">Uncharacterized protein</fullName>
    </submittedName>
</protein>
<reference evidence="1" key="1">
    <citation type="submission" date="2018-05" db="EMBL/GenBank/DDBJ databases">
        <authorList>
            <person name="Lanie J.A."/>
            <person name="Ng W.-L."/>
            <person name="Kazmierczak K.M."/>
            <person name="Andrzejewski T.M."/>
            <person name="Davidsen T.M."/>
            <person name="Wayne K.J."/>
            <person name="Tettelin H."/>
            <person name="Glass J.I."/>
            <person name="Rusch D."/>
            <person name="Podicherti R."/>
            <person name="Tsui H.-C.T."/>
            <person name="Winkler M.E."/>
        </authorList>
    </citation>
    <scope>NUCLEOTIDE SEQUENCE</scope>
</reference>
<proteinExistence type="predicted"/>
<gene>
    <name evidence="1" type="ORF">METZ01_LOCUS198492</name>
</gene>
<feature type="non-terminal residue" evidence="1">
    <location>
        <position position="33"/>
    </location>
</feature>
<accession>A0A382E4N9</accession>
<dbReference type="InterPro" id="IPR003329">
    <property type="entry name" value="Cytidylyl_trans"/>
</dbReference>
<organism evidence="1">
    <name type="scientific">marine metagenome</name>
    <dbReference type="NCBI Taxonomy" id="408172"/>
    <lineage>
        <taxon>unclassified sequences</taxon>
        <taxon>metagenomes</taxon>
        <taxon>ecological metagenomes</taxon>
    </lineage>
</organism>
<dbReference type="EMBL" id="UINC01042677">
    <property type="protein sequence ID" value="SVB45638.1"/>
    <property type="molecule type" value="Genomic_DNA"/>
</dbReference>
<dbReference type="InterPro" id="IPR029044">
    <property type="entry name" value="Nucleotide-diphossugar_trans"/>
</dbReference>
<dbReference type="Pfam" id="PF02348">
    <property type="entry name" value="CTP_transf_3"/>
    <property type="match status" value="1"/>
</dbReference>
<evidence type="ECO:0000313" key="1">
    <source>
        <dbReference type="EMBL" id="SVB45638.1"/>
    </source>
</evidence>